<gene>
    <name evidence="1" type="ORF">GYA55_12690</name>
</gene>
<evidence type="ECO:0000313" key="1">
    <source>
        <dbReference type="EMBL" id="NMC64013.1"/>
    </source>
</evidence>
<reference evidence="1 2" key="1">
    <citation type="journal article" date="2020" name="Biotechnol. Biofuels">
        <title>New insights from the biogas microbiome by comprehensive genome-resolved metagenomics of nearly 1600 species originating from multiple anaerobic digesters.</title>
        <authorList>
            <person name="Campanaro S."/>
            <person name="Treu L."/>
            <person name="Rodriguez-R L.M."/>
            <person name="Kovalovszki A."/>
            <person name="Ziels R.M."/>
            <person name="Maus I."/>
            <person name="Zhu X."/>
            <person name="Kougias P.G."/>
            <person name="Basile A."/>
            <person name="Luo G."/>
            <person name="Schluter A."/>
            <person name="Konstantinidis K.T."/>
            <person name="Angelidaki I."/>
        </authorList>
    </citation>
    <scope>NUCLEOTIDE SEQUENCE [LARGE SCALE GENOMIC DNA]</scope>
    <source>
        <strain evidence="1">AS27yjCOA_65</strain>
    </source>
</reference>
<accession>A0A7X9FTH1</accession>
<proteinExistence type="predicted"/>
<name>A0A7X9FTH1_9DELT</name>
<dbReference type="EMBL" id="JAAZON010000581">
    <property type="protein sequence ID" value="NMC64013.1"/>
    <property type="molecule type" value="Genomic_DNA"/>
</dbReference>
<dbReference type="AlphaFoldDB" id="A0A7X9FTH1"/>
<dbReference type="Proteomes" id="UP000524246">
    <property type="component" value="Unassembled WGS sequence"/>
</dbReference>
<comment type="caution">
    <text evidence="1">The sequence shown here is derived from an EMBL/GenBank/DDBJ whole genome shotgun (WGS) entry which is preliminary data.</text>
</comment>
<sequence length="248" mass="27614">MRFALLLIISLGLFVSLTSAQEISKSLPAQDLLRISPSGEDVPLAREIVLQFSQPAVPIGRMERSAEEVPLDFAPPINCNWRWLNTTSLSCQLNEADKLKVATKYLIRIKDDPKGDEAKQLIAPLKKYLGSKDPEGRSRSVFVTEVPKLTSYSFKTWKAPGLPSIYIYFNFVVSRSSVLKHVFFLSPFGKRVPIVIEEKGSRESDKDSSKDSSVYLISPSKELPLDASIRLHVEPGLISPQGPKGRQS</sequence>
<protein>
    <recommendedName>
        <fullName evidence="3">SbsA Ig-like domain-containing protein</fullName>
    </recommendedName>
</protein>
<evidence type="ECO:0008006" key="3">
    <source>
        <dbReference type="Google" id="ProtNLM"/>
    </source>
</evidence>
<organism evidence="1 2">
    <name type="scientific">SAR324 cluster bacterium</name>
    <dbReference type="NCBI Taxonomy" id="2024889"/>
    <lineage>
        <taxon>Bacteria</taxon>
        <taxon>Deltaproteobacteria</taxon>
        <taxon>SAR324 cluster</taxon>
    </lineage>
</organism>
<evidence type="ECO:0000313" key="2">
    <source>
        <dbReference type="Proteomes" id="UP000524246"/>
    </source>
</evidence>